<evidence type="ECO:0000313" key="3">
    <source>
        <dbReference type="Proteomes" id="UP000281813"/>
    </source>
</evidence>
<keyword evidence="1" id="KW-0812">Transmembrane</keyword>
<keyword evidence="1" id="KW-1133">Transmembrane helix</keyword>
<evidence type="ECO:0000256" key="1">
    <source>
        <dbReference type="SAM" id="Phobius"/>
    </source>
</evidence>
<gene>
    <name evidence="2" type="ORF">D8M05_00195</name>
</gene>
<reference evidence="2 3" key="1">
    <citation type="journal article" date="2015" name="Antonie Van Leeuwenhoek">
        <title>Oceanobacillus bengalensis sp. nov., a bacterium isolated from seawater of the Bay of Bengal.</title>
        <authorList>
            <person name="Yongchang O."/>
            <person name="Xiang W."/>
            <person name="Wang G."/>
        </authorList>
    </citation>
    <scope>NUCLEOTIDE SEQUENCE [LARGE SCALE GENOMIC DNA]</scope>
    <source>
        <strain evidence="2 3">MCCC 1K00260</strain>
    </source>
</reference>
<evidence type="ECO:0000313" key="2">
    <source>
        <dbReference type="EMBL" id="RKQ18571.1"/>
    </source>
</evidence>
<comment type="caution">
    <text evidence="2">The sequence shown here is derived from an EMBL/GenBank/DDBJ whole genome shotgun (WGS) entry which is preliminary data.</text>
</comment>
<dbReference type="Proteomes" id="UP000281813">
    <property type="component" value="Unassembled WGS sequence"/>
</dbReference>
<sequence length="88" mass="10030">MPVVLHKPIAVQKVNALSTVVYTLVGIGGIVCIGMLFAPMEENRDNHVRTGSVNYSTEFGEETIRSNEEKRKDYSHFLLYKKLIQRTF</sequence>
<dbReference type="RefSeq" id="WP_121127543.1">
    <property type="nucleotide sequence ID" value="NZ_JBHUFK010000020.1"/>
</dbReference>
<protein>
    <submittedName>
        <fullName evidence="2">Uncharacterized protein</fullName>
    </submittedName>
</protein>
<keyword evidence="3" id="KW-1185">Reference proteome</keyword>
<keyword evidence="1" id="KW-0472">Membrane</keyword>
<feature type="transmembrane region" description="Helical" evidence="1">
    <location>
        <begin position="20"/>
        <end position="39"/>
    </location>
</feature>
<name>A0A494Z7J3_9BACI</name>
<accession>A0A494Z7J3</accession>
<dbReference type="EMBL" id="RBZO01000001">
    <property type="protein sequence ID" value="RKQ18571.1"/>
    <property type="molecule type" value="Genomic_DNA"/>
</dbReference>
<organism evidence="2 3">
    <name type="scientific">Oceanobacillus bengalensis</name>
    <dbReference type="NCBI Taxonomy" id="1435466"/>
    <lineage>
        <taxon>Bacteria</taxon>
        <taxon>Bacillati</taxon>
        <taxon>Bacillota</taxon>
        <taxon>Bacilli</taxon>
        <taxon>Bacillales</taxon>
        <taxon>Bacillaceae</taxon>
        <taxon>Oceanobacillus</taxon>
    </lineage>
</organism>
<dbReference type="AlphaFoldDB" id="A0A494Z7J3"/>
<proteinExistence type="predicted"/>